<dbReference type="SMART" id="SM00387">
    <property type="entry name" value="HATPase_c"/>
    <property type="match status" value="1"/>
</dbReference>
<feature type="domain" description="Histidine kinase" evidence="9">
    <location>
        <begin position="652"/>
        <end position="866"/>
    </location>
</feature>
<dbReference type="InterPro" id="IPR036890">
    <property type="entry name" value="HATPase_C_sf"/>
</dbReference>
<dbReference type="CDD" id="cd00082">
    <property type="entry name" value="HisKA"/>
    <property type="match status" value="1"/>
</dbReference>
<dbReference type="Gene3D" id="3.30.565.10">
    <property type="entry name" value="Histidine kinase-like ATPase, C-terminal domain"/>
    <property type="match status" value="1"/>
</dbReference>
<dbReference type="NCBIfam" id="TIGR00229">
    <property type="entry name" value="sensory_box"/>
    <property type="match status" value="1"/>
</dbReference>
<dbReference type="Pfam" id="PF04392">
    <property type="entry name" value="ABC_sub_bind"/>
    <property type="match status" value="1"/>
</dbReference>
<keyword evidence="7" id="KW-1133">Transmembrane helix</keyword>
<dbReference type="InterPro" id="IPR003661">
    <property type="entry name" value="HisK_dim/P_dom"/>
</dbReference>
<evidence type="ECO:0000256" key="8">
    <source>
        <dbReference type="SAM" id="SignalP"/>
    </source>
</evidence>
<proteinExistence type="predicted"/>
<dbReference type="PATRIC" id="fig|46506.5.peg.2558"/>
<dbReference type="InterPro" id="IPR003594">
    <property type="entry name" value="HATPase_dom"/>
</dbReference>
<feature type="chain" id="PRO_5007163363" description="histidine kinase" evidence="8">
    <location>
        <begin position="24"/>
        <end position="867"/>
    </location>
</feature>
<keyword evidence="5 10" id="KW-0418">Kinase</keyword>
<evidence type="ECO:0000256" key="7">
    <source>
        <dbReference type="SAM" id="Phobius"/>
    </source>
</evidence>
<sequence precursor="true">MGKHFFLTCSLAFLCMISETLSAAETNYNVLFIQSYTNSSSWHNNLIAGLQDGLEEGGVKANVVIEYLNADFWTFASECVIMRRICERARQRKTDLIVTSSDEAFFTLTHCGDSLPYQIPVVVSGIKYPDRKLFDRMPNVSGFTSVTDFNVLLEEAIRLFPARKEIVCLSDSSFLSAKGVEAVEEAWESFHKKHPEYSFKELNVQRKSLNSLITSICYDYHAHKYIVIAPKWIPFLSLKLKAPVFANQNLAMTSGVLCVYDVEPAADTYAAGIQAASILKGRSPASFGIGDLGGKLLFDYKQLDFFHVDVDSVEKRGIVLNIPLMDRYQAWFILFYSVIVGALAFLVVWLYRSNRRESRKRIHAQTRLLIQHRLVEQRDEFDKIFCSIRDGLVTYDMDLRIHFVNRALVEMLGLPAEMYTTRPYEGQVAGSILHIYMNGENILQALLKQVIQDRKPVIIPEKAFMQENTKGTYFPVSGEVVPIFAKDKLTGMAIVCRNISEEEMQKRFFNMAIEESSIYPWQYNTRLKCFHFPDGLLQRFNCYDNTDYISREELDRIVHPEDLSRTCRHFDNIMLGHEPNSRMSFRLQNADGGYEWWEFRSTAYEGLTVDIPYRVLGVCQSIQRYKDTEEELIAARDRALQADRLKSAFLANMSHEIRTPLNAIVGFSDLLKDLQAFSSEEVQQFVETININCTLLLALINDILDLSRIESGTMDFQFSSYNLTFIMQEVYDSQRLSMPQGVELCTDFPEGADKYITTDAVRLKQVLNNLINNAKKFTVQGSITLGYRVDESGYTTVFVEDTGAGISDEDQKHIFERFYKADSFTQGAGLGLSICQTIVERIHGTITVTSKPGRGTRFEVRMSDDVI</sequence>
<gene>
    <name evidence="10" type="primary">luxQ_4</name>
    <name evidence="10" type="ORF">AA415_02385</name>
</gene>
<dbReference type="CDD" id="cd00130">
    <property type="entry name" value="PAS"/>
    <property type="match status" value="1"/>
</dbReference>
<keyword evidence="11" id="KW-1185">Reference proteome</keyword>
<keyword evidence="3" id="KW-0597">Phosphoprotein</keyword>
<dbReference type="InterPro" id="IPR035965">
    <property type="entry name" value="PAS-like_dom_sf"/>
</dbReference>
<evidence type="ECO:0000256" key="6">
    <source>
        <dbReference type="ARBA" id="ARBA00023012"/>
    </source>
</evidence>
<dbReference type="SUPFAM" id="SSF55874">
    <property type="entry name" value="ATPase domain of HSP90 chaperone/DNA topoisomerase II/histidine kinase"/>
    <property type="match status" value="1"/>
</dbReference>
<reference evidence="10 11" key="1">
    <citation type="journal article" date="2016" name="BMC Genomics">
        <title>Type VI secretion systems of human gut Bacteroidales segregate into three genetic architectures, two of which are contained on mobile genetic elements.</title>
        <authorList>
            <person name="Coyne M.J."/>
            <person name="Roelofs K.G."/>
            <person name="Comstock L.E."/>
        </authorList>
    </citation>
    <scope>NUCLEOTIDE SEQUENCE [LARGE SCALE GENOMIC DNA]</scope>
    <source>
        <strain evidence="10 11">CL09T03C01</strain>
    </source>
</reference>
<dbReference type="Proteomes" id="UP000056419">
    <property type="component" value="Unassembled WGS sequence"/>
</dbReference>
<organism evidence="10 11">
    <name type="scientific">Bacteroides stercoris</name>
    <dbReference type="NCBI Taxonomy" id="46506"/>
    <lineage>
        <taxon>Bacteria</taxon>
        <taxon>Pseudomonadati</taxon>
        <taxon>Bacteroidota</taxon>
        <taxon>Bacteroidia</taxon>
        <taxon>Bacteroidales</taxon>
        <taxon>Bacteroidaceae</taxon>
        <taxon>Bacteroides</taxon>
    </lineage>
</organism>
<dbReference type="EMBL" id="LRGC01000011">
    <property type="protein sequence ID" value="KWR53829.1"/>
    <property type="molecule type" value="Genomic_DNA"/>
</dbReference>
<dbReference type="RefSeq" id="WP_060386136.1">
    <property type="nucleotide sequence ID" value="NZ_LRGC01000011.1"/>
</dbReference>
<dbReference type="PROSITE" id="PS50109">
    <property type="entry name" value="HIS_KIN"/>
    <property type="match status" value="1"/>
</dbReference>
<dbReference type="AlphaFoldDB" id="A0A120A1M5"/>
<dbReference type="Pfam" id="PF02518">
    <property type="entry name" value="HATPase_c"/>
    <property type="match status" value="1"/>
</dbReference>
<dbReference type="STRING" id="46506.AA415_02385"/>
<comment type="catalytic activity">
    <reaction evidence="1">
        <text>ATP + protein L-histidine = ADP + protein N-phospho-L-histidine.</text>
        <dbReference type="EC" id="2.7.13.3"/>
    </reaction>
</comment>
<evidence type="ECO:0000256" key="1">
    <source>
        <dbReference type="ARBA" id="ARBA00000085"/>
    </source>
</evidence>
<dbReference type="Gene3D" id="1.10.287.130">
    <property type="match status" value="1"/>
</dbReference>
<feature type="transmembrane region" description="Helical" evidence="7">
    <location>
        <begin position="330"/>
        <end position="351"/>
    </location>
</feature>
<keyword evidence="8" id="KW-0732">Signal</keyword>
<evidence type="ECO:0000313" key="10">
    <source>
        <dbReference type="EMBL" id="KWR53829.1"/>
    </source>
</evidence>
<name>A0A120A1M5_BACSE</name>
<protein>
    <recommendedName>
        <fullName evidence="2">histidine kinase</fullName>
        <ecNumber evidence="2">2.7.13.3</ecNumber>
    </recommendedName>
</protein>
<keyword evidence="7" id="KW-0472">Membrane</keyword>
<dbReference type="PRINTS" id="PR00344">
    <property type="entry name" value="BCTRLSENSOR"/>
</dbReference>
<feature type="signal peptide" evidence="8">
    <location>
        <begin position="1"/>
        <end position="23"/>
    </location>
</feature>
<dbReference type="PANTHER" id="PTHR43711">
    <property type="entry name" value="TWO-COMPONENT HISTIDINE KINASE"/>
    <property type="match status" value="1"/>
</dbReference>
<dbReference type="GO" id="GO:0000155">
    <property type="term" value="F:phosphorelay sensor kinase activity"/>
    <property type="evidence" value="ECO:0007669"/>
    <property type="project" value="InterPro"/>
</dbReference>
<dbReference type="SUPFAM" id="SSF55785">
    <property type="entry name" value="PYP-like sensor domain (PAS domain)"/>
    <property type="match status" value="2"/>
</dbReference>
<dbReference type="InterPro" id="IPR000014">
    <property type="entry name" value="PAS"/>
</dbReference>
<dbReference type="Pfam" id="PF00512">
    <property type="entry name" value="HisKA"/>
    <property type="match status" value="1"/>
</dbReference>
<keyword evidence="7" id="KW-0812">Transmembrane</keyword>
<accession>A0A120A1M5</accession>
<evidence type="ECO:0000256" key="5">
    <source>
        <dbReference type="ARBA" id="ARBA00022777"/>
    </source>
</evidence>
<evidence type="ECO:0000256" key="2">
    <source>
        <dbReference type="ARBA" id="ARBA00012438"/>
    </source>
</evidence>
<dbReference type="InterPro" id="IPR050736">
    <property type="entry name" value="Sensor_HK_Regulatory"/>
</dbReference>
<keyword evidence="4 10" id="KW-0808">Transferase</keyword>
<dbReference type="Gene3D" id="3.40.50.2300">
    <property type="match status" value="2"/>
</dbReference>
<comment type="caution">
    <text evidence="10">The sequence shown here is derived from an EMBL/GenBank/DDBJ whole genome shotgun (WGS) entry which is preliminary data.</text>
</comment>
<dbReference type="EC" id="2.7.13.3" evidence="2"/>
<keyword evidence="6" id="KW-0902">Two-component regulatory system</keyword>
<dbReference type="InterPro" id="IPR007487">
    <property type="entry name" value="ABC_transpt-TYRBP-like"/>
</dbReference>
<evidence type="ECO:0000256" key="3">
    <source>
        <dbReference type="ARBA" id="ARBA00022553"/>
    </source>
</evidence>
<dbReference type="PANTHER" id="PTHR43711:SF31">
    <property type="entry name" value="HISTIDINE KINASE"/>
    <property type="match status" value="1"/>
</dbReference>
<dbReference type="SUPFAM" id="SSF47384">
    <property type="entry name" value="Homodimeric domain of signal transducing histidine kinase"/>
    <property type="match status" value="1"/>
</dbReference>
<evidence type="ECO:0000259" key="9">
    <source>
        <dbReference type="PROSITE" id="PS50109"/>
    </source>
</evidence>
<dbReference type="InterPro" id="IPR005467">
    <property type="entry name" value="His_kinase_dom"/>
</dbReference>
<evidence type="ECO:0000313" key="11">
    <source>
        <dbReference type="Proteomes" id="UP000056419"/>
    </source>
</evidence>
<evidence type="ECO:0000256" key="4">
    <source>
        <dbReference type="ARBA" id="ARBA00022679"/>
    </source>
</evidence>
<dbReference type="Gene3D" id="3.30.450.20">
    <property type="entry name" value="PAS domain"/>
    <property type="match status" value="2"/>
</dbReference>
<dbReference type="InterPro" id="IPR004358">
    <property type="entry name" value="Sig_transdc_His_kin-like_C"/>
</dbReference>
<dbReference type="SMART" id="SM00388">
    <property type="entry name" value="HisKA"/>
    <property type="match status" value="1"/>
</dbReference>
<dbReference type="InterPro" id="IPR036097">
    <property type="entry name" value="HisK_dim/P_sf"/>
</dbReference>